<feature type="compositionally biased region" description="Polar residues" evidence="2">
    <location>
        <begin position="53"/>
        <end position="66"/>
    </location>
</feature>
<feature type="compositionally biased region" description="Polar residues" evidence="2">
    <location>
        <begin position="569"/>
        <end position="592"/>
    </location>
</feature>
<feature type="region of interest" description="Disordered" evidence="2">
    <location>
        <begin position="252"/>
        <end position="421"/>
    </location>
</feature>
<feature type="compositionally biased region" description="Polar residues" evidence="2">
    <location>
        <begin position="321"/>
        <end position="335"/>
    </location>
</feature>
<dbReference type="GO" id="GO:0023052">
    <property type="term" value="P:signaling"/>
    <property type="evidence" value="ECO:0007669"/>
    <property type="project" value="InterPro"/>
</dbReference>
<feature type="compositionally biased region" description="Polar residues" evidence="2">
    <location>
        <begin position="14"/>
        <end position="26"/>
    </location>
</feature>
<feature type="region of interest" description="Disordered" evidence="2">
    <location>
        <begin position="1"/>
        <end position="39"/>
    </location>
</feature>
<dbReference type="GO" id="GO:0099572">
    <property type="term" value="C:postsynaptic specialization"/>
    <property type="evidence" value="ECO:0007669"/>
    <property type="project" value="TreeGrafter"/>
</dbReference>
<reference evidence="3" key="1">
    <citation type="submission" date="2022-03" db="EMBL/GenBank/DDBJ databases">
        <authorList>
            <person name="Martin C."/>
        </authorList>
    </citation>
    <scope>NUCLEOTIDE SEQUENCE</scope>
</reference>
<protein>
    <submittedName>
        <fullName evidence="3">Uncharacterized protein</fullName>
    </submittedName>
</protein>
<dbReference type="PANTHER" id="PTHR12353">
    <property type="entry name" value="DISKS LARGE-ASSOCIATED PROTEIN DAP SAP90/PSD-95-ASSOCIATED PROTEIN"/>
    <property type="match status" value="1"/>
</dbReference>
<feature type="region of interest" description="Disordered" evidence="2">
    <location>
        <begin position="569"/>
        <end position="636"/>
    </location>
</feature>
<dbReference type="PANTHER" id="PTHR12353:SF31">
    <property type="entry name" value="LD44824P"/>
    <property type="match status" value="1"/>
</dbReference>
<organism evidence="3 4">
    <name type="scientific">Owenia fusiformis</name>
    <name type="common">Polychaete worm</name>
    <dbReference type="NCBI Taxonomy" id="6347"/>
    <lineage>
        <taxon>Eukaryota</taxon>
        <taxon>Metazoa</taxon>
        <taxon>Spiralia</taxon>
        <taxon>Lophotrochozoa</taxon>
        <taxon>Annelida</taxon>
        <taxon>Polychaeta</taxon>
        <taxon>Sedentaria</taxon>
        <taxon>Canalipalpata</taxon>
        <taxon>Sabellida</taxon>
        <taxon>Oweniida</taxon>
        <taxon>Oweniidae</taxon>
        <taxon>Owenia</taxon>
    </lineage>
</organism>
<feature type="region of interest" description="Disordered" evidence="2">
    <location>
        <begin position="787"/>
        <end position="874"/>
    </location>
</feature>
<dbReference type="EMBL" id="CAIIXF020000001">
    <property type="protein sequence ID" value="CAH1775856.1"/>
    <property type="molecule type" value="Genomic_DNA"/>
</dbReference>
<dbReference type="GO" id="GO:0098978">
    <property type="term" value="C:glutamatergic synapse"/>
    <property type="evidence" value="ECO:0007669"/>
    <property type="project" value="TreeGrafter"/>
</dbReference>
<feature type="region of interest" description="Disordered" evidence="2">
    <location>
        <begin position="451"/>
        <end position="479"/>
    </location>
</feature>
<accession>A0A8J1XQK0</accession>
<feature type="region of interest" description="Disordered" evidence="2">
    <location>
        <begin position="47"/>
        <end position="66"/>
    </location>
</feature>
<dbReference type="Proteomes" id="UP000749559">
    <property type="component" value="Unassembled WGS sequence"/>
</dbReference>
<feature type="compositionally biased region" description="Polar residues" evidence="2">
    <location>
        <begin position="383"/>
        <end position="394"/>
    </location>
</feature>
<feature type="compositionally biased region" description="Basic and acidic residues" evidence="2">
    <location>
        <begin position="303"/>
        <end position="317"/>
    </location>
</feature>
<evidence type="ECO:0000256" key="1">
    <source>
        <dbReference type="ARBA" id="ARBA00008839"/>
    </source>
</evidence>
<feature type="compositionally biased region" description="Low complexity" evidence="2">
    <location>
        <begin position="395"/>
        <end position="405"/>
    </location>
</feature>
<dbReference type="GO" id="GO:0060090">
    <property type="term" value="F:molecular adaptor activity"/>
    <property type="evidence" value="ECO:0007669"/>
    <property type="project" value="TreeGrafter"/>
</dbReference>
<evidence type="ECO:0000256" key="2">
    <source>
        <dbReference type="SAM" id="MobiDB-lite"/>
    </source>
</evidence>
<evidence type="ECO:0000313" key="4">
    <source>
        <dbReference type="Proteomes" id="UP000749559"/>
    </source>
</evidence>
<dbReference type="OrthoDB" id="10023951at2759"/>
<proteinExistence type="inferred from homology"/>
<name>A0A8J1XQK0_OWEFU</name>
<sequence length="874" mass="96289">MSQMTSEQLDRRFTSPTMPNYINCGSSRERSRNRGKSPHLLQDRITRYASPSPCRQTQSPEQVTPRVSQMYRTSFSAVTSPQKKKSPGYGRIPVNSRTRSVSPDRRNRIDRDYTNSHEYITNIVNAQRCRASDRSRSVGPERNSRIASINVNSVKSQGANMRSPLTSMENSSPRNQNGIHEKTHVQFSNKANSSETCEPYFVESEILPKEKEVKSVINRVYVHDVNLHYENVDGLKSPKSPVTEALVKEMVERKRTQGGRPPPSPNGGKSKKGSSPSGSESSLRKISSGISSFIRKMSPNMPRKADKNNQKRGHSLDSDESASVESVPTPTGTRTSRAKSPKTRQSPIRRFFSRSRSRDSDAMSHASTTDSDPYSDASGKAISPSQLSHISTAESPKSSSSFSPSANLMMKSLEQNTNNKSVYHAFKSKQSSPKHNVDVPNSFKAALKATSLTQPAGSRDDLQDVAANTKPGSLDVSDPTVIMRTPESIGECSLDVKSPGSEPSVASDSSKKMILSQDMHNGGSNSPKQNGTTITTYTDTTPAKLPSYVKLSCAVSGYNKYNSYASLTLSNSANQDSPPSSKITELRTLSNGSTGGSPKCTDNLHVDPHRTSELSNNVNRNNEPDVDGDDTFTTGASLDRDIQTEELPQRTPSLDFLSERLKNLGDSSSVKDGTYFLDLVQHEREKLLGLSSRIEQDLTTDIPEEACGKIRAAIGKTNLLTTKKFVQFEGLCQKNLHAPKDDPFPTTCEDLAGFWDMVSLQVEDILWDIQEIEAMRKNNWKEISRKIRRSSSGASDTQKPVASKQTPVKPGKLDSKSTSKSAKAKEAQKIRQEARKRLMAAKREGMRKRTRSGGDEQEIEIYIAEPVTSPSPMS</sequence>
<gene>
    <name evidence="3" type="ORF">OFUS_LOCUS3105</name>
</gene>
<feature type="region of interest" description="Disordered" evidence="2">
    <location>
        <begin position="157"/>
        <end position="178"/>
    </location>
</feature>
<feature type="compositionally biased region" description="Basic and acidic residues" evidence="2">
    <location>
        <begin position="602"/>
        <end position="612"/>
    </location>
</feature>
<feature type="compositionally biased region" description="Basic and acidic residues" evidence="2">
    <location>
        <begin position="811"/>
        <end position="844"/>
    </location>
</feature>
<feature type="region of interest" description="Disordered" evidence="2">
    <location>
        <begin position="491"/>
        <end position="510"/>
    </location>
</feature>
<dbReference type="Pfam" id="PF03359">
    <property type="entry name" value="GKAP"/>
    <property type="match status" value="1"/>
</dbReference>
<comment type="similarity">
    <text evidence="1">Belongs to the SAPAP family.</text>
</comment>
<evidence type="ECO:0000313" key="3">
    <source>
        <dbReference type="EMBL" id="CAH1775856.1"/>
    </source>
</evidence>
<dbReference type="InterPro" id="IPR005026">
    <property type="entry name" value="SAPAP"/>
</dbReference>
<keyword evidence="4" id="KW-1185">Reference proteome</keyword>
<dbReference type="AlphaFoldDB" id="A0A8J1XQK0"/>
<comment type="caution">
    <text evidence="3">The sequence shown here is derived from an EMBL/GenBank/DDBJ whole genome shotgun (WGS) entry which is preliminary data.</text>
</comment>
<feature type="compositionally biased region" description="Low complexity" evidence="2">
    <location>
        <begin position="273"/>
        <end position="292"/>
    </location>
</feature>
<feature type="region of interest" description="Disordered" evidence="2">
    <location>
        <begin position="74"/>
        <end position="109"/>
    </location>
</feature>
<feature type="compositionally biased region" description="Polar residues" evidence="2">
    <location>
        <begin position="793"/>
        <end position="806"/>
    </location>
</feature>